<evidence type="ECO:0000313" key="2">
    <source>
        <dbReference type="Proteomes" id="UP000218334"/>
    </source>
</evidence>
<accession>A0A2H3BFK6</accession>
<gene>
    <name evidence="1" type="ORF">ARMSODRAFT_974787</name>
</gene>
<dbReference type="Proteomes" id="UP000218334">
    <property type="component" value="Unassembled WGS sequence"/>
</dbReference>
<keyword evidence="2" id="KW-1185">Reference proteome</keyword>
<name>A0A2H3BFK6_9AGAR</name>
<dbReference type="AlphaFoldDB" id="A0A2H3BFK6"/>
<organism evidence="1 2">
    <name type="scientific">Armillaria solidipes</name>
    <dbReference type="NCBI Taxonomy" id="1076256"/>
    <lineage>
        <taxon>Eukaryota</taxon>
        <taxon>Fungi</taxon>
        <taxon>Dikarya</taxon>
        <taxon>Basidiomycota</taxon>
        <taxon>Agaricomycotina</taxon>
        <taxon>Agaricomycetes</taxon>
        <taxon>Agaricomycetidae</taxon>
        <taxon>Agaricales</taxon>
        <taxon>Marasmiineae</taxon>
        <taxon>Physalacriaceae</taxon>
        <taxon>Armillaria</taxon>
    </lineage>
</organism>
<sequence length="266" mass="30434">MDNRLDIPSRRLQPSLILTGAAIPHVIWGQEAVHYSMGGAFIFQKLDLQILLPPSSIQEAVKLLAPFYSPMSCGEIDDEKRTLISSNKDIYIIDYTLAFRDRPDDFVRLKSLQRDTDPYYVLLISNTIFNYPLDDIRQVSLPQAFPFPSVPALVHLMPIYIQKWIDKGYSAQSWAFIEICQDLLEGAINHAFCKEVEEEYHDADELPTRLQRMMIRLDEREKRWIYDCFLLDGDTSGESDDEAEISLSPLPLIMKTDSHGSDSSGV</sequence>
<evidence type="ECO:0000313" key="1">
    <source>
        <dbReference type="EMBL" id="PBK69655.1"/>
    </source>
</evidence>
<dbReference type="EMBL" id="KZ293428">
    <property type="protein sequence ID" value="PBK69655.1"/>
    <property type="molecule type" value="Genomic_DNA"/>
</dbReference>
<protein>
    <submittedName>
        <fullName evidence="1">Uncharacterized protein</fullName>
    </submittedName>
</protein>
<reference evidence="2" key="1">
    <citation type="journal article" date="2017" name="Nat. Ecol. Evol.">
        <title>Genome expansion and lineage-specific genetic innovations in the forest pathogenic fungi Armillaria.</title>
        <authorList>
            <person name="Sipos G."/>
            <person name="Prasanna A.N."/>
            <person name="Walter M.C."/>
            <person name="O'Connor E."/>
            <person name="Balint B."/>
            <person name="Krizsan K."/>
            <person name="Kiss B."/>
            <person name="Hess J."/>
            <person name="Varga T."/>
            <person name="Slot J."/>
            <person name="Riley R."/>
            <person name="Boka B."/>
            <person name="Rigling D."/>
            <person name="Barry K."/>
            <person name="Lee J."/>
            <person name="Mihaltcheva S."/>
            <person name="LaButti K."/>
            <person name="Lipzen A."/>
            <person name="Waldron R."/>
            <person name="Moloney N.M."/>
            <person name="Sperisen C."/>
            <person name="Kredics L."/>
            <person name="Vagvoelgyi C."/>
            <person name="Patrignani A."/>
            <person name="Fitzpatrick D."/>
            <person name="Nagy I."/>
            <person name="Doyle S."/>
            <person name="Anderson J.B."/>
            <person name="Grigoriev I.V."/>
            <person name="Gueldener U."/>
            <person name="Muensterkoetter M."/>
            <person name="Nagy L.G."/>
        </authorList>
    </citation>
    <scope>NUCLEOTIDE SEQUENCE [LARGE SCALE GENOMIC DNA]</scope>
    <source>
        <strain evidence="2">28-4</strain>
    </source>
</reference>
<proteinExistence type="predicted"/>